<dbReference type="GO" id="GO:0005743">
    <property type="term" value="C:mitochondrial inner membrane"/>
    <property type="evidence" value="ECO:0007669"/>
    <property type="project" value="UniProtKB-SubCell"/>
</dbReference>
<keyword evidence="7 13" id="KW-0999">Mitochondrion inner membrane</keyword>
<dbReference type="Gene3D" id="1.20.5.210">
    <property type="entry name" value="Cytochrome b-c1 complex subunit 8"/>
    <property type="match status" value="1"/>
</dbReference>
<reference evidence="14" key="1">
    <citation type="submission" date="2021-02" db="EMBL/GenBank/DDBJ databases">
        <authorList>
            <person name="Nowell W R."/>
        </authorList>
    </citation>
    <scope>NUCLEOTIDE SEQUENCE</scope>
</reference>
<evidence type="ECO:0000256" key="1">
    <source>
        <dbReference type="ARBA" id="ARBA00004434"/>
    </source>
</evidence>
<keyword evidence="6" id="KW-0812">Transmembrane</keyword>
<sequence>MRFSLRRLGMEWGRIGHQRGKVEYTLSAYEQNPYAGVLGDVSYRYYSRLLKTIITIWVPNMLLGYSMYTWANWEYDRCARKIPSQFADEKPPGEGGDEEQ</sequence>
<dbReference type="AlphaFoldDB" id="A0A813TSJ3"/>
<evidence type="ECO:0000313" key="16">
    <source>
        <dbReference type="EMBL" id="CAF1054286.1"/>
    </source>
</evidence>
<dbReference type="SUPFAM" id="SSF81508">
    <property type="entry name" value="Ubiquinone-binding protein QP-C of cytochrome bc1 complex (Ubiquinol-cytochrome c reductase)"/>
    <property type="match status" value="1"/>
</dbReference>
<evidence type="ECO:0000256" key="4">
    <source>
        <dbReference type="ARBA" id="ARBA00022448"/>
    </source>
</evidence>
<accession>A0A813TSJ3</accession>
<gene>
    <name evidence="15" type="ORF">JXQ802_LOCUS15737</name>
    <name evidence="16" type="ORF">JXQ802_LOCUS16826</name>
    <name evidence="14" type="ORF">PYM288_LOCUS5320</name>
</gene>
<dbReference type="GO" id="GO:0045275">
    <property type="term" value="C:respiratory chain complex III"/>
    <property type="evidence" value="ECO:0007669"/>
    <property type="project" value="UniProtKB-UniRule"/>
</dbReference>
<evidence type="ECO:0000256" key="10">
    <source>
        <dbReference type="ARBA" id="ARBA00023128"/>
    </source>
</evidence>
<comment type="subcellular location">
    <subcellularLocation>
        <location evidence="1 13">Mitochondrion inner membrane</location>
        <topology evidence="1 13">Single-pass membrane protein</topology>
    </subcellularLocation>
</comment>
<proteinExistence type="inferred from homology"/>
<protein>
    <recommendedName>
        <fullName evidence="3 13">Cytochrome b-c1 complex subunit 8</fullName>
    </recommendedName>
    <alternativeName>
        <fullName evidence="13">Complex III subunit 8</fullName>
    </alternativeName>
</protein>
<evidence type="ECO:0000256" key="12">
    <source>
        <dbReference type="ARBA" id="ARBA00047105"/>
    </source>
</evidence>
<evidence type="ECO:0000313" key="17">
    <source>
        <dbReference type="Proteomes" id="UP000663854"/>
    </source>
</evidence>
<keyword evidence="5 13" id="KW-0679">Respiratory chain</keyword>
<evidence type="ECO:0000256" key="3">
    <source>
        <dbReference type="ARBA" id="ARBA00016324"/>
    </source>
</evidence>
<keyword evidence="10 13" id="KW-0496">Mitochondrion</keyword>
<dbReference type="PANTHER" id="PTHR12119">
    <property type="entry name" value="UBIQUINOL-CYTOCHROME C REDUCTASE COMPLEX UBIQUINONE-BINDING PROTEIN QP-C"/>
    <property type="match status" value="1"/>
</dbReference>
<dbReference type="EMBL" id="CAJNOL010000415">
    <property type="protein sequence ID" value="CAF1054286.1"/>
    <property type="molecule type" value="Genomic_DNA"/>
</dbReference>
<dbReference type="Proteomes" id="UP000663870">
    <property type="component" value="Unassembled WGS sequence"/>
</dbReference>
<evidence type="ECO:0000256" key="2">
    <source>
        <dbReference type="ARBA" id="ARBA00007668"/>
    </source>
</evidence>
<evidence type="ECO:0000256" key="8">
    <source>
        <dbReference type="ARBA" id="ARBA00022982"/>
    </source>
</evidence>
<keyword evidence="11" id="KW-0472">Membrane</keyword>
<dbReference type="PANTHER" id="PTHR12119:SF2">
    <property type="entry name" value="CYTOCHROME B-C1 COMPLEX SUBUNIT 8"/>
    <property type="match status" value="1"/>
</dbReference>
<dbReference type="GO" id="GO:0006122">
    <property type="term" value="P:mitochondrial electron transport, ubiquinol to cytochrome c"/>
    <property type="evidence" value="ECO:0007669"/>
    <property type="project" value="UniProtKB-UniRule"/>
</dbReference>
<comment type="subunit">
    <text evidence="12 13">Component of the ubiquinol-cytochrome c oxidoreductase (cytochrome b-c1 complex, complex III, CIII), a multisubunit enzyme composed of 11 subunits. The complex is composed of 3 respiratory subunits cytochrome b, cytochrome c1 and Rieske protein UQCRFS1, 2 core protein subunits UQCRC1/QCR1 and UQCRC2/QCR2, and 6 low-molecular weight protein subunits UQCRH/QCR6, UQCRB/QCR7, UQCRQ/QCR8, UQCR10/QCR9, UQCR11/QCR10 and subunit 9, the cleavage product of Rieske protein UQCRFS1. The complex exists as an obligatory dimer and forms supercomplexes (SCs) in the inner mitochondrial membrane with NADH-ubiquinone oxidoreductase (complex I, CI) and cytochrome c oxidase (complex IV, CIV), resulting in different assemblies (supercomplex SCI(1)III(2)IV(1) and megacomplex MCI(2)III(2)IV(2)). Interacts with UQCC6.</text>
</comment>
<dbReference type="InterPro" id="IPR036642">
    <property type="entry name" value="Cyt_bc1_su8_sf"/>
</dbReference>
<keyword evidence="8 13" id="KW-0249">Electron transport</keyword>
<name>A0A813TSJ3_9BILA</name>
<comment type="caution">
    <text evidence="14">The sequence shown here is derived from an EMBL/GenBank/DDBJ whole genome shotgun (WGS) entry which is preliminary data.</text>
</comment>
<dbReference type="InterPro" id="IPR004205">
    <property type="entry name" value="Cyt_bc1_su8"/>
</dbReference>
<dbReference type="EMBL" id="CAJNOL010000370">
    <property type="protein sequence ID" value="CAF1032906.1"/>
    <property type="molecule type" value="Genomic_DNA"/>
</dbReference>
<evidence type="ECO:0000256" key="13">
    <source>
        <dbReference type="RuleBase" id="RU368118"/>
    </source>
</evidence>
<comment type="similarity">
    <text evidence="2 13">Belongs to the UQCRQ/QCR8 family.</text>
</comment>
<evidence type="ECO:0000256" key="6">
    <source>
        <dbReference type="ARBA" id="ARBA00022692"/>
    </source>
</evidence>
<evidence type="ECO:0000256" key="5">
    <source>
        <dbReference type="ARBA" id="ARBA00022660"/>
    </source>
</evidence>
<dbReference type="EMBL" id="CAJNOH010000053">
    <property type="protein sequence ID" value="CAF0815598.1"/>
    <property type="molecule type" value="Genomic_DNA"/>
</dbReference>
<evidence type="ECO:0000256" key="7">
    <source>
        <dbReference type="ARBA" id="ARBA00022792"/>
    </source>
</evidence>
<keyword evidence="18" id="KW-1185">Reference proteome</keyword>
<keyword evidence="9" id="KW-1133">Transmembrane helix</keyword>
<evidence type="ECO:0000256" key="11">
    <source>
        <dbReference type="ARBA" id="ARBA00023136"/>
    </source>
</evidence>
<evidence type="ECO:0000313" key="18">
    <source>
        <dbReference type="Proteomes" id="UP000663870"/>
    </source>
</evidence>
<evidence type="ECO:0000313" key="15">
    <source>
        <dbReference type="EMBL" id="CAF1032906.1"/>
    </source>
</evidence>
<evidence type="ECO:0000256" key="9">
    <source>
        <dbReference type="ARBA" id="ARBA00022989"/>
    </source>
</evidence>
<comment type="function">
    <text evidence="13">Component of the ubiquinol-cytochrome c oxidoreductase, a multisubunit transmembrane complex that is part of the mitochondrial electron transport chain which drives oxidative phosphorylation. The complex plays an important role in the uptake of multiple carbon sources present in different host niches.</text>
</comment>
<dbReference type="Pfam" id="PF02939">
    <property type="entry name" value="UcrQ"/>
    <property type="match status" value="1"/>
</dbReference>
<evidence type="ECO:0000313" key="14">
    <source>
        <dbReference type="EMBL" id="CAF0815598.1"/>
    </source>
</evidence>
<keyword evidence="4 13" id="KW-0813">Transport</keyword>
<organism evidence="14 17">
    <name type="scientific">Rotaria sordida</name>
    <dbReference type="NCBI Taxonomy" id="392033"/>
    <lineage>
        <taxon>Eukaryota</taxon>
        <taxon>Metazoa</taxon>
        <taxon>Spiralia</taxon>
        <taxon>Gnathifera</taxon>
        <taxon>Rotifera</taxon>
        <taxon>Eurotatoria</taxon>
        <taxon>Bdelloidea</taxon>
        <taxon>Philodinida</taxon>
        <taxon>Philodinidae</taxon>
        <taxon>Rotaria</taxon>
    </lineage>
</organism>
<dbReference type="Proteomes" id="UP000663854">
    <property type="component" value="Unassembled WGS sequence"/>
</dbReference>